<accession>A0A6V8KYF1</accession>
<sequence>MTSVLLVPVHLDFLYCPTDRVVVRSTADYSRLPYLDESSDRNGDVAQISEEIVGRPFQEETALLKAGVHLHWALPDALTRARPGPARDAAGQPGAAVFPAVPNRWLIRRRATGILPERAWVVESDYIHPDGLGETLGVAVPYPSAPELRRFRPFRYLGRVLPLSLSNVADPAAEYVGKLTAIGFESSSGGYSDPTFAALYPNCHSVFGFHDAEVGADPPEGLRYDLTGWYADPAQDLLRLVEAESAAAGTPPRQTLEQYARWAFVAVDAVAEQFPTRTVCYASGELRVAGETADPAGPATVTVGNTATEAVSVAVAQALDPARRFEIEHELEAVLLEPRLTGALLDVEARIATARHERGFVPRRGERQWTVGPAAAGAPAPADAVRGQATSEVPLPARLAGLLDELNTAQREYDAVAAECDAAREQLFADWYKYQICSYPLDPAAYPPIDEVRTFLETKSLGLVDDLAAALGPGSDTLASRLRDALLAVETALADLNATDALVASGTRYALTPLEGPRFWQPTEPVVHVMGEDVRATERHGRDGRLSADGTLLCQAVVAEKVDAALADPALLTVLIDTLRSVAGPDAIAFRDGDGRPWHPFMLEWEVGAWPRRRGGNLAADGSYDEDFLTAGGGLPRGGPDFALDAGDPSLAGAVAVYSGTSLLTTHGGDRLRGALAEYLAREVLPAFYAATGTPQADDPAILADQLLDWYQRTHGAKGDHSTAVRAFAEVSGIDYFAQSLSGFNDALLMHRQVKQLPIGDPLGFDEDRALAAAVAAAVGTRVRGAPQPLDDFAPIRTGAWRLMRLRLVDTFGQVRDVDWNGVLPARSLTVPGNPDLVGLPPRITQPARIAFRWLAADRDGATTTHPASTPICGWLLPDHFDASLTVHDNTGAALGSIDGRGGWRPAPGGTGVPAPERIANPYLRGLVTDVIGQGAAFLDDFMNALDTALGHIEPESVDEHATLAVLVGRPIAVVRAQLDLQLLGLPAIHQGWNQLRRDLERVVRDTDGFTGVKVPIRLGELDQLDDGTIGYWVEGDPTFHTPLDQAFSHPAIRTWADGPVDIRHAIDDPPLVVRMLVDPRAKVQVTSGVQPVKAITLPGEHYAAALAAIEVTFPVGPLLTDQASVNLPLPAEPGYTWSWVAESAGAWSEVSLAPAISRDVFVTALTARIWDHLTDRHIGWLYPSGDGFLATDPAYRPAARLDPAFAGMTPAIEAFLATAVRTPVAGSAAIADAIADPAWDRLLAAGWLKPLPGTTSRAALTPADQRASALPAPLVGAEPLVGALLDLGAERIGPAAAAGDSASQQLRDGWLGLRAEPAAG</sequence>
<feature type="coiled-coil region" evidence="1">
    <location>
        <begin position="399"/>
        <end position="426"/>
    </location>
</feature>
<organism evidence="2 3">
    <name type="scientific">Phytohabitans rumicis</name>
    <dbReference type="NCBI Taxonomy" id="1076125"/>
    <lineage>
        <taxon>Bacteria</taxon>
        <taxon>Bacillati</taxon>
        <taxon>Actinomycetota</taxon>
        <taxon>Actinomycetes</taxon>
        <taxon>Micromonosporales</taxon>
        <taxon>Micromonosporaceae</taxon>
    </lineage>
</organism>
<protein>
    <submittedName>
        <fullName evidence="2">Uncharacterized protein</fullName>
    </submittedName>
</protein>
<evidence type="ECO:0000313" key="2">
    <source>
        <dbReference type="EMBL" id="GFJ87471.1"/>
    </source>
</evidence>
<comment type="caution">
    <text evidence="2">The sequence shown here is derived from an EMBL/GenBank/DDBJ whole genome shotgun (WGS) entry which is preliminary data.</text>
</comment>
<dbReference type="RefSeq" id="WP_173072713.1">
    <property type="nucleotide sequence ID" value="NZ_BAABJB010000042.1"/>
</dbReference>
<dbReference type="Proteomes" id="UP000482960">
    <property type="component" value="Unassembled WGS sequence"/>
</dbReference>
<name>A0A6V8KYF1_9ACTN</name>
<evidence type="ECO:0000256" key="1">
    <source>
        <dbReference type="SAM" id="Coils"/>
    </source>
</evidence>
<reference evidence="2 3" key="2">
    <citation type="submission" date="2020-03" db="EMBL/GenBank/DDBJ databases">
        <authorList>
            <person name="Ichikawa N."/>
            <person name="Kimura A."/>
            <person name="Kitahashi Y."/>
            <person name="Uohara A."/>
        </authorList>
    </citation>
    <scope>NUCLEOTIDE SEQUENCE [LARGE SCALE GENOMIC DNA]</scope>
    <source>
        <strain evidence="2 3">NBRC 108638</strain>
    </source>
</reference>
<reference evidence="2 3" key="1">
    <citation type="submission" date="2020-03" db="EMBL/GenBank/DDBJ databases">
        <title>Whole genome shotgun sequence of Phytohabitans rumicis NBRC 108638.</title>
        <authorList>
            <person name="Komaki H."/>
            <person name="Tamura T."/>
        </authorList>
    </citation>
    <scope>NUCLEOTIDE SEQUENCE [LARGE SCALE GENOMIC DNA]</scope>
    <source>
        <strain evidence="2 3">NBRC 108638</strain>
    </source>
</reference>
<keyword evidence="3" id="KW-1185">Reference proteome</keyword>
<proteinExistence type="predicted"/>
<evidence type="ECO:0000313" key="3">
    <source>
        <dbReference type="Proteomes" id="UP000482960"/>
    </source>
</evidence>
<keyword evidence="1" id="KW-0175">Coiled coil</keyword>
<dbReference type="EMBL" id="BLPG01000001">
    <property type="protein sequence ID" value="GFJ87471.1"/>
    <property type="molecule type" value="Genomic_DNA"/>
</dbReference>
<gene>
    <name evidence="2" type="ORF">Prum_011130</name>
</gene>